<feature type="domain" description="J" evidence="2">
    <location>
        <begin position="100"/>
        <end position="158"/>
    </location>
</feature>
<accession>A0A8K0R8R4</accession>
<dbReference type="EMBL" id="JAGMVJ010000005">
    <property type="protein sequence ID" value="KAH7090334.1"/>
    <property type="molecule type" value="Genomic_DNA"/>
</dbReference>
<organism evidence="3 4">
    <name type="scientific">Paraphoma chrysanthemicola</name>
    <dbReference type="NCBI Taxonomy" id="798071"/>
    <lineage>
        <taxon>Eukaryota</taxon>
        <taxon>Fungi</taxon>
        <taxon>Dikarya</taxon>
        <taxon>Ascomycota</taxon>
        <taxon>Pezizomycotina</taxon>
        <taxon>Dothideomycetes</taxon>
        <taxon>Pleosporomycetidae</taxon>
        <taxon>Pleosporales</taxon>
        <taxon>Pleosporineae</taxon>
        <taxon>Phaeosphaeriaceae</taxon>
        <taxon>Paraphoma</taxon>
    </lineage>
</organism>
<name>A0A8K0R8R4_9PLEO</name>
<sequence>MLASYSSFPATDSQMCRIGNISPLRSRQRIEHERHGSEQILRPRPISIVAQPPTMQHTKRSSIYVSDASILLQHKNPILSPVSPDDAQSAAGSDAPGFIDHYASLELQSNASIDEIRAAFRRLRGLYFTTDAVKYRAAQAAFDVLANPAARQDYDLIYRSRPAPSAATLDEILETKHGRKDSAHSENRPIPVVEEEEEEVRSEDPNWALKRHRRLYEPVIGTELYQSYIPILYEYTGRERHPVWKCRRPVYIGEAAINARPN</sequence>
<dbReference type="AlphaFoldDB" id="A0A8K0R8R4"/>
<gene>
    <name evidence="3" type="ORF">FB567DRAFT_288485</name>
</gene>
<evidence type="ECO:0000259" key="2">
    <source>
        <dbReference type="PROSITE" id="PS50076"/>
    </source>
</evidence>
<reference evidence="3" key="1">
    <citation type="journal article" date="2021" name="Nat. Commun.">
        <title>Genetic determinants of endophytism in the Arabidopsis root mycobiome.</title>
        <authorList>
            <person name="Mesny F."/>
            <person name="Miyauchi S."/>
            <person name="Thiergart T."/>
            <person name="Pickel B."/>
            <person name="Atanasova L."/>
            <person name="Karlsson M."/>
            <person name="Huettel B."/>
            <person name="Barry K.W."/>
            <person name="Haridas S."/>
            <person name="Chen C."/>
            <person name="Bauer D."/>
            <person name="Andreopoulos W."/>
            <person name="Pangilinan J."/>
            <person name="LaButti K."/>
            <person name="Riley R."/>
            <person name="Lipzen A."/>
            <person name="Clum A."/>
            <person name="Drula E."/>
            <person name="Henrissat B."/>
            <person name="Kohler A."/>
            <person name="Grigoriev I.V."/>
            <person name="Martin F.M."/>
            <person name="Hacquard S."/>
        </authorList>
    </citation>
    <scope>NUCLEOTIDE SEQUENCE</scope>
    <source>
        <strain evidence="3">MPI-SDFR-AT-0120</strain>
    </source>
</reference>
<feature type="region of interest" description="Disordered" evidence="1">
    <location>
        <begin position="176"/>
        <end position="197"/>
    </location>
</feature>
<protein>
    <recommendedName>
        <fullName evidence="2">J domain-containing protein</fullName>
    </recommendedName>
</protein>
<dbReference type="PROSITE" id="PS50076">
    <property type="entry name" value="DNAJ_2"/>
    <property type="match status" value="1"/>
</dbReference>
<evidence type="ECO:0000256" key="1">
    <source>
        <dbReference type="SAM" id="MobiDB-lite"/>
    </source>
</evidence>
<dbReference type="Gene3D" id="1.10.287.110">
    <property type="entry name" value="DnaJ domain"/>
    <property type="match status" value="1"/>
</dbReference>
<feature type="compositionally biased region" description="Basic and acidic residues" evidence="1">
    <location>
        <begin position="176"/>
        <end position="187"/>
    </location>
</feature>
<dbReference type="SUPFAM" id="SSF46565">
    <property type="entry name" value="Chaperone J-domain"/>
    <property type="match status" value="1"/>
</dbReference>
<proteinExistence type="predicted"/>
<dbReference type="InterPro" id="IPR001623">
    <property type="entry name" value="DnaJ_domain"/>
</dbReference>
<evidence type="ECO:0000313" key="4">
    <source>
        <dbReference type="Proteomes" id="UP000813461"/>
    </source>
</evidence>
<dbReference type="OrthoDB" id="10250354at2759"/>
<keyword evidence="4" id="KW-1185">Reference proteome</keyword>
<dbReference type="Proteomes" id="UP000813461">
    <property type="component" value="Unassembled WGS sequence"/>
</dbReference>
<dbReference type="InterPro" id="IPR036869">
    <property type="entry name" value="J_dom_sf"/>
</dbReference>
<evidence type="ECO:0000313" key="3">
    <source>
        <dbReference type="EMBL" id="KAH7090334.1"/>
    </source>
</evidence>
<comment type="caution">
    <text evidence="3">The sequence shown here is derived from an EMBL/GenBank/DDBJ whole genome shotgun (WGS) entry which is preliminary data.</text>
</comment>